<name>A0ACD3BC20_9AGAR</name>
<dbReference type="EMBL" id="ML208263">
    <property type="protein sequence ID" value="TFK75461.1"/>
    <property type="molecule type" value="Genomic_DNA"/>
</dbReference>
<evidence type="ECO:0000313" key="2">
    <source>
        <dbReference type="Proteomes" id="UP000308600"/>
    </source>
</evidence>
<evidence type="ECO:0000313" key="1">
    <source>
        <dbReference type="EMBL" id="TFK75461.1"/>
    </source>
</evidence>
<keyword evidence="2" id="KW-1185">Reference proteome</keyword>
<protein>
    <submittedName>
        <fullName evidence="1">NADH dehydrogenase 21 kDa subunit</fullName>
    </submittedName>
</protein>
<accession>A0ACD3BC20</accession>
<gene>
    <name evidence="1" type="ORF">BDN72DRAFT_868132</name>
</gene>
<dbReference type="Proteomes" id="UP000308600">
    <property type="component" value="Unassembled WGS sequence"/>
</dbReference>
<organism evidence="1 2">
    <name type="scientific">Pluteus cervinus</name>
    <dbReference type="NCBI Taxonomy" id="181527"/>
    <lineage>
        <taxon>Eukaryota</taxon>
        <taxon>Fungi</taxon>
        <taxon>Dikarya</taxon>
        <taxon>Basidiomycota</taxon>
        <taxon>Agaricomycotina</taxon>
        <taxon>Agaricomycetes</taxon>
        <taxon>Agaricomycetidae</taxon>
        <taxon>Agaricales</taxon>
        <taxon>Pluteineae</taxon>
        <taxon>Pluteaceae</taxon>
        <taxon>Pluteus</taxon>
    </lineage>
</organism>
<reference evidence="1 2" key="1">
    <citation type="journal article" date="2019" name="Nat. Ecol. Evol.">
        <title>Megaphylogeny resolves global patterns of mushroom evolution.</title>
        <authorList>
            <person name="Varga T."/>
            <person name="Krizsan K."/>
            <person name="Foldi C."/>
            <person name="Dima B."/>
            <person name="Sanchez-Garcia M."/>
            <person name="Sanchez-Ramirez S."/>
            <person name="Szollosi G.J."/>
            <person name="Szarkandi J.G."/>
            <person name="Papp V."/>
            <person name="Albert L."/>
            <person name="Andreopoulos W."/>
            <person name="Angelini C."/>
            <person name="Antonin V."/>
            <person name="Barry K.W."/>
            <person name="Bougher N.L."/>
            <person name="Buchanan P."/>
            <person name="Buyck B."/>
            <person name="Bense V."/>
            <person name="Catcheside P."/>
            <person name="Chovatia M."/>
            <person name="Cooper J."/>
            <person name="Damon W."/>
            <person name="Desjardin D."/>
            <person name="Finy P."/>
            <person name="Geml J."/>
            <person name="Haridas S."/>
            <person name="Hughes K."/>
            <person name="Justo A."/>
            <person name="Karasinski D."/>
            <person name="Kautmanova I."/>
            <person name="Kiss B."/>
            <person name="Kocsube S."/>
            <person name="Kotiranta H."/>
            <person name="LaButti K.M."/>
            <person name="Lechner B.E."/>
            <person name="Liimatainen K."/>
            <person name="Lipzen A."/>
            <person name="Lukacs Z."/>
            <person name="Mihaltcheva S."/>
            <person name="Morgado L.N."/>
            <person name="Niskanen T."/>
            <person name="Noordeloos M.E."/>
            <person name="Ohm R.A."/>
            <person name="Ortiz-Santana B."/>
            <person name="Ovrebo C."/>
            <person name="Racz N."/>
            <person name="Riley R."/>
            <person name="Savchenko A."/>
            <person name="Shiryaev A."/>
            <person name="Soop K."/>
            <person name="Spirin V."/>
            <person name="Szebenyi C."/>
            <person name="Tomsovsky M."/>
            <person name="Tulloss R.E."/>
            <person name="Uehling J."/>
            <person name="Grigoriev I.V."/>
            <person name="Vagvolgyi C."/>
            <person name="Papp T."/>
            <person name="Martin F.M."/>
            <person name="Miettinen O."/>
            <person name="Hibbett D.S."/>
            <person name="Nagy L.G."/>
        </authorList>
    </citation>
    <scope>NUCLEOTIDE SEQUENCE [LARGE SCALE GENOMIC DNA]</scope>
    <source>
        <strain evidence="1 2">NL-1719</strain>
    </source>
</reference>
<proteinExistence type="predicted"/>
<sequence length="178" mass="19560">MASKKAAESTLYHLSPKGFWKKFREVAAVNPEISSGLPIAGVNRYPQPASRPELYSTPATMASDPAQNPYWKRDVRRAYPQLSVVTQQDLSTLLLEHSAAPSVAAPAEAQAEGASGVPATQKTVDLSEAIVSITAAQKVYSESKLPPKFPTAYKRWVPEQQPDAPHPEHSYWPMSLYR</sequence>